<name>A0A2U2RKC2_9MICO</name>
<dbReference type="AlphaFoldDB" id="A0A2U2RKC2"/>
<dbReference type="CDD" id="cd00419">
    <property type="entry name" value="Ferrochelatase_C"/>
    <property type="match status" value="1"/>
</dbReference>
<keyword evidence="3 7" id="KW-0350">Heme biosynthesis</keyword>
<protein>
    <recommendedName>
        <fullName evidence="7">Coproporphyrin III ferrochelatase</fullName>
        <ecNumber evidence="7">4.99.1.9</ecNumber>
    </recommendedName>
</protein>
<keyword evidence="11" id="KW-1185">Reference proteome</keyword>
<keyword evidence="7" id="KW-0479">Metal-binding</keyword>
<comment type="subcellular location">
    <subcellularLocation>
        <location evidence="7">Cytoplasm</location>
    </subcellularLocation>
</comment>
<evidence type="ECO:0000256" key="7">
    <source>
        <dbReference type="HAMAP-Rule" id="MF_00323"/>
    </source>
</evidence>
<evidence type="ECO:0000256" key="6">
    <source>
        <dbReference type="ARBA" id="ARBA00024536"/>
    </source>
</evidence>
<sequence length="431" mass="47151">MGSRRDHPFHPAVDASTRHSPRERRALPTSYDAVLLASFGGPEKQEDVLPFLRNVTRGRGIPDERLLEVGEHYRALGGRSPINEQNRDLLAALRTEFDARGIDLPLYWGNRNWTLTMPEAVRQLDADGHHRVLAVATSAYSSYSSCRQYREDFGGALVEAGLLGRMRIDKVRPYFDHPGFLEPTVDGLVRAVSEVTSDAARAPRVHVLFSTHSIPTAMELASGPQEERSECFGASEQGEDRPRGWYLEQHEAACRYVMERVGATLPDCTLPWQLVFQSRSGPPQVPWLEPDVNDVISRLARSGTADAVVVVPIGFVSDHVEVIWDLDTEAADTARAEGLAFRRVATPGTDPRFVAALADLVEERLRADAPRRCATGFGGTPDVCGTACCHSGSARSRDAVTTSALDSEADARSVLGDQGLQQILQEAGADS</sequence>
<proteinExistence type="inferred from homology"/>
<dbReference type="GO" id="GO:0006783">
    <property type="term" value="P:heme biosynthetic process"/>
    <property type="evidence" value="ECO:0007669"/>
    <property type="project" value="UniProtKB-UniRule"/>
</dbReference>
<dbReference type="CDD" id="cd03411">
    <property type="entry name" value="Ferrochelatase_N"/>
    <property type="match status" value="1"/>
</dbReference>
<evidence type="ECO:0000256" key="9">
    <source>
        <dbReference type="SAM" id="MobiDB-lite"/>
    </source>
</evidence>
<dbReference type="EMBL" id="QFKX01000002">
    <property type="protein sequence ID" value="PWH06329.1"/>
    <property type="molecule type" value="Genomic_DNA"/>
</dbReference>
<feature type="region of interest" description="Disordered" evidence="9">
    <location>
        <begin position="1"/>
        <end position="24"/>
    </location>
</feature>
<dbReference type="EC" id="4.99.1.9" evidence="7"/>
<keyword evidence="5 7" id="KW-0627">Porphyrin biosynthesis</keyword>
<organism evidence="10 11">
    <name type="scientific">Brachybacterium endophyticum</name>
    <dbReference type="NCBI Taxonomy" id="2182385"/>
    <lineage>
        <taxon>Bacteria</taxon>
        <taxon>Bacillati</taxon>
        <taxon>Actinomycetota</taxon>
        <taxon>Actinomycetes</taxon>
        <taxon>Micrococcales</taxon>
        <taxon>Dermabacteraceae</taxon>
        <taxon>Brachybacterium</taxon>
    </lineage>
</organism>
<dbReference type="SUPFAM" id="SSF53800">
    <property type="entry name" value="Chelatase"/>
    <property type="match status" value="1"/>
</dbReference>
<evidence type="ECO:0000256" key="5">
    <source>
        <dbReference type="ARBA" id="ARBA00023244"/>
    </source>
</evidence>
<evidence type="ECO:0000256" key="8">
    <source>
        <dbReference type="RuleBase" id="RU004185"/>
    </source>
</evidence>
<keyword evidence="4 7" id="KW-0456">Lyase</keyword>
<dbReference type="GO" id="GO:0004325">
    <property type="term" value="F:ferrochelatase activity"/>
    <property type="evidence" value="ECO:0007669"/>
    <property type="project" value="UniProtKB-UniRule"/>
</dbReference>
<dbReference type="InterPro" id="IPR033659">
    <property type="entry name" value="Ferrochelatase_N"/>
</dbReference>
<dbReference type="InterPro" id="IPR001015">
    <property type="entry name" value="Ferrochelatase"/>
</dbReference>
<evidence type="ECO:0000256" key="1">
    <source>
        <dbReference type="ARBA" id="ARBA00004744"/>
    </source>
</evidence>
<feature type="binding site" evidence="7">
    <location>
        <position position="80"/>
    </location>
    <ligand>
        <name>Fe-coproporphyrin III</name>
        <dbReference type="ChEBI" id="CHEBI:68438"/>
    </ligand>
</feature>
<evidence type="ECO:0000313" key="10">
    <source>
        <dbReference type="EMBL" id="PWH06329.1"/>
    </source>
</evidence>
<dbReference type="Pfam" id="PF00762">
    <property type="entry name" value="Ferrochelatase"/>
    <property type="match status" value="1"/>
</dbReference>
<dbReference type="InterPro" id="IPR033644">
    <property type="entry name" value="Ferrochelatase_C"/>
</dbReference>
<keyword evidence="7" id="KW-0963">Cytoplasm</keyword>
<comment type="function">
    <text evidence="7">Involved in coproporphyrin-dependent heme b biosynthesis. Catalyzes the insertion of ferrous iron into coproporphyrin III to form Fe-coproporphyrin III.</text>
</comment>
<dbReference type="OrthoDB" id="9776380at2"/>
<comment type="similarity">
    <text evidence="7 8">Belongs to the ferrochelatase family.</text>
</comment>
<accession>A0A2U2RKC2</accession>
<comment type="caution">
    <text evidence="7">Lacks conserved residue(s) required for the propagation of feature annotation.</text>
</comment>
<comment type="pathway">
    <text evidence="1 7">Porphyrin-containing compound metabolism; protoheme biosynthesis.</text>
</comment>
<keyword evidence="2 7" id="KW-0408">Iron</keyword>
<comment type="caution">
    <text evidence="10">The sequence shown here is derived from an EMBL/GenBank/DDBJ whole genome shotgun (WGS) entry which is preliminary data.</text>
</comment>
<feature type="binding site" evidence="7">
    <location>
        <position position="212"/>
    </location>
    <ligand>
        <name>Fe(2+)</name>
        <dbReference type="ChEBI" id="CHEBI:29033"/>
    </ligand>
</feature>
<dbReference type="Proteomes" id="UP000245590">
    <property type="component" value="Unassembled WGS sequence"/>
</dbReference>
<gene>
    <name evidence="7" type="primary">cpfC</name>
    <name evidence="10" type="ORF">DEO23_04915</name>
</gene>
<reference evidence="10 11" key="1">
    <citation type="submission" date="2018-05" db="EMBL/GenBank/DDBJ databases">
        <title>Brachybacterium sp. M1HQ-2T, whole genome shotgun sequence.</title>
        <authorList>
            <person name="Tuo L."/>
        </authorList>
    </citation>
    <scope>NUCLEOTIDE SEQUENCE [LARGE SCALE GENOMIC DNA]</scope>
    <source>
        <strain evidence="10 11">M1HQ-2</strain>
    </source>
</reference>
<feature type="binding site" evidence="7">
    <location>
        <position position="149"/>
    </location>
    <ligand>
        <name>Fe-coproporphyrin III</name>
        <dbReference type="ChEBI" id="CHEBI:68438"/>
    </ligand>
</feature>
<feature type="binding site" evidence="7">
    <location>
        <position position="321"/>
    </location>
    <ligand>
        <name>Fe(2+)</name>
        <dbReference type="ChEBI" id="CHEBI:29033"/>
    </ligand>
</feature>
<dbReference type="NCBIfam" id="NF000689">
    <property type="entry name" value="PRK00035.2-1"/>
    <property type="match status" value="1"/>
</dbReference>
<dbReference type="UniPathway" id="UPA00252"/>
<dbReference type="Gene3D" id="3.40.50.1400">
    <property type="match status" value="2"/>
</dbReference>
<evidence type="ECO:0000256" key="3">
    <source>
        <dbReference type="ARBA" id="ARBA00023133"/>
    </source>
</evidence>
<evidence type="ECO:0000313" key="11">
    <source>
        <dbReference type="Proteomes" id="UP000245590"/>
    </source>
</evidence>
<comment type="catalytic activity">
    <reaction evidence="6">
        <text>Fe-coproporphyrin III + 2 H(+) = coproporphyrin III + Fe(2+)</text>
        <dbReference type="Rhea" id="RHEA:49572"/>
        <dbReference type="ChEBI" id="CHEBI:15378"/>
        <dbReference type="ChEBI" id="CHEBI:29033"/>
        <dbReference type="ChEBI" id="CHEBI:68438"/>
        <dbReference type="ChEBI" id="CHEBI:131725"/>
        <dbReference type="EC" id="4.99.1.9"/>
    </reaction>
    <physiologicalReaction direction="right-to-left" evidence="6">
        <dbReference type="Rhea" id="RHEA:49574"/>
    </physiologicalReaction>
</comment>
<dbReference type="PANTHER" id="PTHR11108">
    <property type="entry name" value="FERROCHELATASE"/>
    <property type="match status" value="1"/>
</dbReference>
<evidence type="ECO:0000256" key="4">
    <source>
        <dbReference type="ARBA" id="ARBA00023239"/>
    </source>
</evidence>
<dbReference type="GO" id="GO:0005737">
    <property type="term" value="C:cytoplasm"/>
    <property type="evidence" value="ECO:0007669"/>
    <property type="project" value="UniProtKB-SubCell"/>
</dbReference>
<evidence type="ECO:0000256" key="2">
    <source>
        <dbReference type="ARBA" id="ARBA00023004"/>
    </source>
</evidence>
<dbReference type="GO" id="GO:0046872">
    <property type="term" value="F:metal ion binding"/>
    <property type="evidence" value="ECO:0007669"/>
    <property type="project" value="UniProtKB-KW"/>
</dbReference>
<dbReference type="PANTHER" id="PTHR11108:SF1">
    <property type="entry name" value="FERROCHELATASE, MITOCHONDRIAL"/>
    <property type="match status" value="1"/>
</dbReference>
<dbReference type="HAMAP" id="MF_00323">
    <property type="entry name" value="Ferrochelatase"/>
    <property type="match status" value="1"/>
</dbReference>